<reference evidence="8 11" key="2">
    <citation type="submission" date="2019-07" db="EMBL/GenBank/DDBJ databases">
        <title>Whole genome shotgun sequence of Lactobacillus siliginis NBRC 101315.</title>
        <authorList>
            <person name="Hosoyama A."/>
            <person name="Uohara A."/>
            <person name="Ohji S."/>
            <person name="Ichikawa N."/>
        </authorList>
    </citation>
    <scope>NUCLEOTIDE SEQUENCE [LARGE SCALE GENOMIC DNA]</scope>
    <source>
        <strain evidence="8 11">NBRC 101315</strain>
    </source>
</reference>
<evidence type="ECO:0000256" key="6">
    <source>
        <dbReference type="SAM" id="Phobius"/>
    </source>
</evidence>
<dbReference type="Pfam" id="PF19258">
    <property type="entry name" value="KxYKxGKxW_sig"/>
    <property type="match status" value="1"/>
</dbReference>
<dbReference type="Proteomes" id="UP000051139">
    <property type="component" value="Unassembled WGS sequence"/>
</dbReference>
<dbReference type="InterPro" id="IPR022263">
    <property type="entry name" value="KxYKxGKxW"/>
</dbReference>
<reference evidence="9 10" key="1">
    <citation type="journal article" date="2015" name="Genome Announc.">
        <title>Expanding the biotechnology potential of lactobacilli through comparative genomics of 213 strains and associated genera.</title>
        <authorList>
            <person name="Sun Z."/>
            <person name="Harris H.M."/>
            <person name="McCann A."/>
            <person name="Guo C."/>
            <person name="Argimon S."/>
            <person name="Zhang W."/>
            <person name="Yang X."/>
            <person name="Jeffery I.B."/>
            <person name="Cooney J.C."/>
            <person name="Kagawa T.F."/>
            <person name="Liu W."/>
            <person name="Song Y."/>
            <person name="Salvetti E."/>
            <person name="Wrobel A."/>
            <person name="Rasinkangas P."/>
            <person name="Parkhill J."/>
            <person name="Rea M.C."/>
            <person name="O'Sullivan O."/>
            <person name="Ritari J."/>
            <person name="Douillard F.P."/>
            <person name="Paul Ross R."/>
            <person name="Yang R."/>
            <person name="Briner A.E."/>
            <person name="Felis G.E."/>
            <person name="de Vos W.M."/>
            <person name="Barrangou R."/>
            <person name="Klaenhammer T.R."/>
            <person name="Caufield P.W."/>
            <person name="Cui Y."/>
            <person name="Zhang H."/>
            <person name="O'Toole P.W."/>
        </authorList>
    </citation>
    <scope>NUCLEOTIDE SEQUENCE [LARGE SCALE GENOMIC DNA]</scope>
    <source>
        <strain evidence="9 10">DSM 22696</strain>
    </source>
</reference>
<dbReference type="Pfam" id="PF18676">
    <property type="entry name" value="MBG_2"/>
    <property type="match status" value="5"/>
</dbReference>
<keyword evidence="2" id="KW-0964">Secreted</keyword>
<keyword evidence="3" id="KW-0732">Signal</keyword>
<dbReference type="OrthoDB" id="2264979at2"/>
<organism evidence="9 10">
    <name type="scientific">Furfurilactobacillus siliginis</name>
    <dbReference type="NCBI Taxonomy" id="348151"/>
    <lineage>
        <taxon>Bacteria</taxon>
        <taxon>Bacillati</taxon>
        <taxon>Bacillota</taxon>
        <taxon>Bacilli</taxon>
        <taxon>Lactobacillales</taxon>
        <taxon>Lactobacillaceae</taxon>
        <taxon>Furfurilactobacillus</taxon>
    </lineage>
</organism>
<evidence type="ECO:0000313" key="9">
    <source>
        <dbReference type="EMBL" id="KRN97067.1"/>
    </source>
</evidence>
<accession>A0A0R2L5V1</accession>
<keyword evidence="10" id="KW-1185">Reference proteome</keyword>
<comment type="caution">
    <text evidence="9">The sequence shown here is derived from an EMBL/GenBank/DDBJ whole genome shotgun (WGS) entry which is preliminary data.</text>
</comment>
<keyword evidence="6" id="KW-1133">Transmembrane helix</keyword>
<dbReference type="RefSeq" id="WP_057809062.1">
    <property type="nucleotide sequence ID" value="NZ_BJUD01000001.1"/>
</dbReference>
<evidence type="ECO:0000256" key="3">
    <source>
        <dbReference type="ARBA" id="ARBA00022729"/>
    </source>
</evidence>
<evidence type="ECO:0000313" key="11">
    <source>
        <dbReference type="Proteomes" id="UP000321429"/>
    </source>
</evidence>
<dbReference type="EMBL" id="JQCB01000002">
    <property type="protein sequence ID" value="KRN97067.1"/>
    <property type="molecule type" value="Genomic_DNA"/>
</dbReference>
<dbReference type="STRING" id="348151.IV55_GL000945"/>
<keyword evidence="6" id="KW-0472">Membrane</keyword>
<keyword evidence="6" id="KW-0812">Transmembrane</keyword>
<dbReference type="InterPro" id="IPR019931">
    <property type="entry name" value="LPXTG_anchor"/>
</dbReference>
<keyword evidence="1" id="KW-0134">Cell wall</keyword>
<dbReference type="NCBIfam" id="TIGR03715">
    <property type="entry name" value="KxYKxGKxW"/>
    <property type="match status" value="1"/>
</dbReference>
<evidence type="ECO:0000313" key="10">
    <source>
        <dbReference type="Proteomes" id="UP000051139"/>
    </source>
</evidence>
<evidence type="ECO:0000256" key="1">
    <source>
        <dbReference type="ARBA" id="ARBA00022512"/>
    </source>
</evidence>
<dbReference type="Gene3D" id="3.10.430.110">
    <property type="match status" value="22"/>
</dbReference>
<dbReference type="Proteomes" id="UP000321429">
    <property type="component" value="Unassembled WGS sequence"/>
</dbReference>
<dbReference type="EMBL" id="BJUD01000001">
    <property type="protein sequence ID" value="GEK27828.1"/>
    <property type="molecule type" value="Genomic_DNA"/>
</dbReference>
<evidence type="ECO:0000256" key="5">
    <source>
        <dbReference type="SAM" id="MobiDB-lite"/>
    </source>
</evidence>
<feature type="region of interest" description="Disordered" evidence="5">
    <location>
        <begin position="3860"/>
        <end position="3918"/>
    </location>
</feature>
<dbReference type="Pfam" id="PF17883">
    <property type="entry name" value="MBG"/>
    <property type="match status" value="23"/>
</dbReference>
<dbReference type="InterPro" id="IPR041277">
    <property type="entry name" value="MBG_Lactobacillales"/>
</dbReference>
<name>A0A0R2L5V1_9LACO</name>
<protein>
    <submittedName>
        <fullName evidence="9">LPXTG-motif protein cell wall anchor domain protein</fullName>
    </submittedName>
</protein>
<dbReference type="PATRIC" id="fig|348151.3.peg.970"/>
<feature type="compositionally biased region" description="Polar residues" evidence="5">
    <location>
        <begin position="3898"/>
        <end position="3911"/>
    </location>
</feature>
<gene>
    <name evidence="9" type="ORF">IV55_GL000945</name>
    <name evidence="8" type="ORF">LSI01_01390</name>
</gene>
<dbReference type="InterPro" id="IPR041286">
    <property type="entry name" value="MBG_2"/>
</dbReference>
<evidence type="ECO:0000256" key="2">
    <source>
        <dbReference type="ARBA" id="ARBA00022525"/>
    </source>
</evidence>
<evidence type="ECO:0000256" key="4">
    <source>
        <dbReference type="ARBA" id="ARBA00023088"/>
    </source>
</evidence>
<evidence type="ECO:0000259" key="7">
    <source>
        <dbReference type="PROSITE" id="PS50847"/>
    </source>
</evidence>
<dbReference type="NCBIfam" id="TIGR01167">
    <property type="entry name" value="LPXTG_anchor"/>
    <property type="match status" value="1"/>
</dbReference>
<sequence>MKRYKYDEVSDMAPDKTHFKMYKAGKQWLVAGLSSMTVLLGGLGLFSHDTAFADTTEPTTNNQDSGAGQTITEQTHVLTAVSEASQAASQATSAKTVTSVAAVSAATPSSLAETTALSAASQANSAQSQAPVISNAAVTATSAVAPDAQAEAATLATVEPELQQLEGRATSAVQAIQEVAAKDQQQAAASDTDTVVPDGAMDALQTHAVQETSDLANAASLVRQATASQNLASAQLHLSTVANITNNLVAELTVAQQLYVEDQKGVSNRLVGQSQTALNQLVLGSNSHAFVDAYGDLVISTADESNYQTLLKQINGRGLMASFRAVVDPSTYNDGTGSISPAAVLSSARIAANGVLQQAGITDIKADLSKSTAPIFGSSNVTFYNLVLPYALNLQKVYNNSQSTAQEIINATNLFAAAVNMQAVLTNDSFSNGSDQSSTNSDPNKAKVQSKAMIVNVDMHGNPLMVIADDNNGVSAGAIINPAGNMVNPVTGQVQNASFETNAGDASWSQDGTAEYGKVGDVIPNTTVGLKIPGYTFDHTEYSTGSNKFVSLVGGQTMQVVYNYWRFNGDSVKPTTTALKATIGNVTRDYDGTDGFTLPSVTLSGLTGVKVPTNFASGDFNWGGATANVGTHTLTLSDSGLKKITDLNPNTTLALSDVTAGKVTVNPVKLTAKIGDLSKTYDAKGNTAIPSVTLSGVAGLTQPTFAWSDFELFDSSTKATEPNNSSDAGPYSIRLSAAGLAKVVTANPNATLTADKVTGGTLTIAKATITVTMDDASKNAGDPDPVFTKTFTGVPTGAPEPVFKPATVTGGGGVNTEKPGVPGVISIALDNSNPINANYDLIVITGTLTVKATSIAVVAGGKTYDNDPSTDPTVFSVTAPPAYGMTMPTWEASDFDTSGITSQDVGNYTVKLSDAGVKKLANANPDYGITADNVQSGIFNISQAKITLTIPDQQKIYKQPDPVHFIVNYVKPAMGPDVEYTDGRDGGDDVNGGKAYQIKAAGKKGANANYNVIPATGNFYILPLALSATVSDLTKDADGTTDFSTMPTVTLSAGQTTPGLVKGDFNWDQVKPAAGTYSVTLSDAGITKIKGWVREDYDLKLANVTAGKVTIKPVVAPKAQLTISIPQINKTYDGTIPTINPTITVTDVNGKTMSVPTDLAASDFDLSAVKADAGTYTISLKSSGQTKVQNANANSNIATVNTGSVVVNKANVTLTIAPNQTKTFNQTDFSLQVTDNKPANGVKVNWTATGLDQATTVNGGSPYTISVAGVANGNPNYNVTGATGSITVTPLAIKATVGSNAAKVADGNKTFTQMPTVTLSNGLTAPSTLTVSDFDWSKVQAAAGSYDVTLLQTGINKINTAVGGNYTLALANVTKGTATVTPAPEKTQLTVTIITTPKAYDGKPTITLPTVTVVDAANKAMIVPTLTMDSFDLSAVKADAGTYAVKLSLTGRQTIIAANANSVIKAAGDTTVTVTPLAIKATVGNNVTKVADGTKTFTELPAVTLSNGLTAPGLQNADFDWSGVTAATQGTYNVTLNDSGLTKINKAIGGNYHLTLTDVAAGKATISAKPIDTVKLTVTIKPVTKDYDGKTAIKTPTVTVVDANGQKMSAPLLTNDDFDLTGVGANAGTYSITLRDTGRTKILANNANSVIANTQPITGSVVVNALAIKATVGSNASKIADGTTTFTQVPTVTLSNGLIAPSTLTVDDFDWSKVQAAVGPYDVTLNQGGIDKINTAVGGNYTLILANVTKGTATITAVPVKTLQVTIQAPDKTYDGTTTIAVPTVTVSDAAKDTLIAPKLTLADFDLSNVKADAGTYSISLKTSGKDKITNANVNTKITGDVTGNIKINQATVTLKIDDQHKLFNQTDFKLVVTDDKPQAGVAVNYTTTGDDANAVNGGKAYTVTADGTTNPNYIVKSATGKLFVDPIKITATLGQVTKFADGNIDFKDVPTVTLSDGQTVGTLPKADFDWRNVKPAAGSYDVTLNGAGIAAVNTAVGDNYLLTAANVKAGKATINDEAKLAVTMTDLSKTYDGSTTFSDLPKVTVKDATGKTMVTPTLTNADFDMTAIKADAGTYTISLNGAGRAAIEVANPNTQVDAGAITSTAKISQATLKITLKTDGNKLANAADPDFTTYVSDNWNGQGNKPVYVVTRNDAANNAVGSYTITAALDAASAKNYQIDATSTTSAPFTIKAVPATPVNVTVGTTTKTYDGTTDGFTIPTVTLADGRVATGLTLTDFDWSGVKADAGSYNITLKDAGKQQIEGQFANIKVADVTTGSAVVKQATLAVSVKADSKLTNQADPDFSKDVSDNWNGKGTKPTYVVSRNDAKNNAVGSYMITATLDAASAKNYLIDPVKPATAAFIIKDVPVTDIDLTLGQISKTYDGAVQTGFTAMPVVTLADGRVATGLTAADFDWSAVKADAGTYTITLNDAGKANVEKQFANTKVAQIKAGTVGIDKAKLTATVASSQKVTNEADPDFTGAVTDNWNQKGSKPSYMITRSDASNNTVGKYTLTAVLDAASAKNYIADVTSGTFAILPQAVTASLGKVTKTYDGTQTFKNVPSVMLSNGVIVSGLPAADFDWTAVKADAGAYKVSLNDAGKQQIVKQYPNVTIASATDGIATISKANVAISLKDGSKVYGDKNVENLSQYATTDWSDKATQPTLSVTRDAGEDAGTYVMTASLSADSAKNFTAADQKAKFVISPVGVTATVGKVTKVYDGKTTGFTLPTVSLSDGTKATGLDLADFDWSKVTRADAGNYAVTLLDAGKQKLAGNHVVATVIAGLATITKAPVSIIVKGDSKLVGQSDPDLQQDIIDNSWTNTTVKPVINVTRAAGENAGSYALSAKLDADSDKNYTLTANTNATFVIKPVAVTATVEPISKDYDGTNAFTTVPTVTLATGYVVPTLSAADFDWSQVGTAAGTYQVSLNATGQNKLLEANHGNITLAKTPTTTATINQATFSITLKDDGKVAGQTDPDLNADVTKNTWNGKGDMPVITVTRVSGEDAKTYQMTAALDQKSAVNYKLTGVTTADFTISPVQLTATVKTVTKQYDGTKDFKTLPAVTLTGNAKVPTLTAADFDWSTVNTTVGSYNVTLSEAGKQAITTANKNSQLASVIGGKVTITKAPVMVTIDTPTAKYADEADPQFTAAVTGVPSGETFKPTIVRTNTSNQPGSYALQANFNAADYPNYDITVKPASLVVKALIDITATADAAKLSKTYDGTVAGFPLPTVTLSDGAVMPALSADDFDWSNVKAAAGSYTVTLNQSGLNAIAQANAHSQVALKTIGQAVINKADVNVQVASATKFADETDPDFTAKITGVPAGETFVPTITRTDSSNQPGSYALTANVDQSAYQNYNVTVEPGTLTVKALLPLTVQLGALSKTYDGTTNFADPTVTTAIDIVSAKLTHDDFDWSAVKSDAGQYVIKLNAAGKAKLAAVNPHHDVRDAAATVTIAKADVSVAAADVTKFVDDTTDPDLTWTTSGVPADGVPVKVTISRQAGETTGQYAIKVVADDNSNYNVKTTNGTFTIKPLQQLAVSMTPVDKTYDGLTTATMPVVSVDGQKVALAATDFDWSAVKSDVGQYTVSLTDAAQQTLLGKKLHTKLVGSFATTVNVTPAAVSITPQVAAKEIGTADPQFEATLVGVPQNGRQLNYQIVREPGEAVGKYTLRVKAAADQNADYVITTGTNEFTITPEPVRQITATVGDVAKNYDGLTTGFDLPSVKLSGDAVVPTLTAEDFNWSGVKADAGKYAVSLSDAGIKAITAANKNINLQVSAGTATVTPVKVSVTANDVEMTAGDAEPTLTATVLGQPDAGVAPVYTLTQSSHGQAGTYTIKVVADSAANANYLLALVDGTLTVKPAKQTTPTTPTKPTDKPTAPDNHSSKPVTQDDQEAKSSVDATGKTTSTTSHLVDQGAAAQAGQTQTTKLAASQAATTSAVAKKTTSTTANGQKQLPQTDEESGLLAAIGTGLFGLLGLAGIRKRHDDN</sequence>
<proteinExistence type="predicted"/>
<feature type="transmembrane region" description="Helical" evidence="6">
    <location>
        <begin position="28"/>
        <end position="46"/>
    </location>
</feature>
<feature type="domain" description="Gram-positive cocci surface proteins LPxTG" evidence="7">
    <location>
        <begin position="3954"/>
        <end position="3987"/>
    </location>
</feature>
<keyword evidence="4" id="KW-0572">Peptidoglycan-anchor</keyword>
<evidence type="ECO:0000313" key="8">
    <source>
        <dbReference type="EMBL" id="GEK27828.1"/>
    </source>
</evidence>
<dbReference type="PROSITE" id="PS50847">
    <property type="entry name" value="GRAM_POS_ANCHORING"/>
    <property type="match status" value="1"/>
</dbReference>
<feature type="compositionally biased region" description="Low complexity" evidence="5">
    <location>
        <begin position="3860"/>
        <end position="3880"/>
    </location>
</feature>